<protein>
    <submittedName>
        <fullName evidence="1">Uncharacterized protein</fullName>
    </submittedName>
</protein>
<gene>
    <name evidence="1" type="ORF">CIN_17210</name>
</gene>
<evidence type="ECO:0000313" key="2">
    <source>
        <dbReference type="Proteomes" id="UP000005939"/>
    </source>
</evidence>
<accession>G6F275</accession>
<dbReference type="STRING" id="1088868.CIN_17210"/>
<dbReference type="Proteomes" id="UP000005939">
    <property type="component" value="Unassembled WGS sequence"/>
</dbReference>
<evidence type="ECO:0000313" key="1">
    <source>
        <dbReference type="EMBL" id="EHD13529.1"/>
    </source>
</evidence>
<reference evidence="1 2" key="1">
    <citation type="submission" date="2011-10" db="EMBL/GenBank/DDBJ databases">
        <title>Genome Sequence of Commensalibacter intestini A911, isolated from Drosophila gut.</title>
        <authorList>
            <person name="Lee W.-J."/>
            <person name="Kim E.-K."/>
        </authorList>
    </citation>
    <scope>NUCLEOTIDE SEQUENCE [LARGE SCALE GENOMIC DNA]</scope>
    <source>
        <strain evidence="1 2">A911</strain>
    </source>
</reference>
<name>G6F275_9PROT</name>
<proteinExistence type="predicted"/>
<sequence>MITLYNSDLLKSFTIHKTRIMANTQSIICQILERIVDV</sequence>
<dbReference type="AlphaFoldDB" id="G6F275"/>
<comment type="caution">
    <text evidence="1">The sequence shown here is derived from an EMBL/GenBank/DDBJ whole genome shotgun (WGS) entry which is preliminary data.</text>
</comment>
<organism evidence="1 2">
    <name type="scientific">Commensalibacter intestini A911</name>
    <dbReference type="NCBI Taxonomy" id="1088868"/>
    <lineage>
        <taxon>Bacteria</taxon>
        <taxon>Pseudomonadati</taxon>
        <taxon>Pseudomonadota</taxon>
        <taxon>Alphaproteobacteria</taxon>
        <taxon>Acetobacterales</taxon>
        <taxon>Acetobacteraceae</taxon>
    </lineage>
</organism>
<dbReference type="EMBL" id="AGFR01000009">
    <property type="protein sequence ID" value="EHD13529.1"/>
    <property type="molecule type" value="Genomic_DNA"/>
</dbReference>